<dbReference type="InterPro" id="IPR036465">
    <property type="entry name" value="vWFA_dom_sf"/>
</dbReference>
<dbReference type="Pfam" id="PF00395">
    <property type="entry name" value="SLH"/>
    <property type="match status" value="2"/>
</dbReference>
<feature type="domain" description="SLH" evidence="3">
    <location>
        <begin position="27"/>
        <end position="89"/>
    </location>
</feature>
<dbReference type="PROSITE" id="PS51272">
    <property type="entry name" value="SLH"/>
    <property type="match status" value="2"/>
</dbReference>
<evidence type="ECO:0000313" key="5">
    <source>
        <dbReference type="Proteomes" id="UP000265692"/>
    </source>
</evidence>
<protein>
    <submittedName>
        <fullName evidence="4">VWA domain-containing protein</fullName>
    </submittedName>
</protein>
<evidence type="ECO:0000259" key="2">
    <source>
        <dbReference type="PROSITE" id="PS50234"/>
    </source>
</evidence>
<dbReference type="InterPro" id="IPR002035">
    <property type="entry name" value="VWF_A"/>
</dbReference>
<dbReference type="Proteomes" id="UP000265692">
    <property type="component" value="Unassembled WGS sequence"/>
</dbReference>
<dbReference type="RefSeq" id="WP_118877241.1">
    <property type="nucleotide sequence ID" value="NZ_QWEI01000010.1"/>
</dbReference>
<dbReference type="SMART" id="SM00327">
    <property type="entry name" value="VWA"/>
    <property type="match status" value="1"/>
</dbReference>
<feature type="domain" description="SLH" evidence="3">
    <location>
        <begin position="121"/>
        <end position="188"/>
    </location>
</feature>
<dbReference type="OrthoDB" id="188440at2"/>
<dbReference type="InterPro" id="IPR001119">
    <property type="entry name" value="SLH_dom"/>
</dbReference>
<evidence type="ECO:0000256" key="1">
    <source>
        <dbReference type="SAM" id="SignalP"/>
    </source>
</evidence>
<dbReference type="Gene3D" id="2.60.40.10">
    <property type="entry name" value="Immunoglobulins"/>
    <property type="match status" value="1"/>
</dbReference>
<proteinExistence type="predicted"/>
<dbReference type="InterPro" id="IPR013783">
    <property type="entry name" value="Ig-like_fold"/>
</dbReference>
<feature type="chain" id="PRO_5017307790" evidence="1">
    <location>
        <begin position="29"/>
        <end position="978"/>
    </location>
</feature>
<feature type="domain" description="VWFA" evidence="2">
    <location>
        <begin position="705"/>
        <end position="873"/>
    </location>
</feature>
<reference evidence="4 5" key="1">
    <citation type="submission" date="2018-08" db="EMBL/GenBank/DDBJ databases">
        <title>Lysinibacillus sp. YLB-03 draft genome sequence.</title>
        <authorList>
            <person name="Yu L."/>
        </authorList>
    </citation>
    <scope>NUCLEOTIDE SEQUENCE [LARGE SCALE GENOMIC DNA]</scope>
    <source>
        <strain evidence="4 5">YLB-03</strain>
    </source>
</reference>
<sequence length="978" mass="109061">MNIVKKIAVILMCIFVTIAPISSINAKAATITDVKQSNPKYGAIKWAIDNDLMHPYKGKFQPSAPVTELQLMKMIAKLDKNYSHSFTSDRIYDYYSGLNIPLYGDSMRAKRNANVARGLFARIYASLNGMDLSEAQAIQYLYMKEITKGTTGKKTYNDFTPRKNITRGDLAVFLYRIAKKGYLNFEGLTSTATGKDNSKITLPIDFLSRGATVQLKAPSGSNKNDSSNYPNVKNEVQNISVSTEELIANGKDSSLITIELKDSYGREIEQDTSLQFKVTSQLGAKFSATKKSSYSDIVETDGGELSVYVTAPSLVESRNDTIKFELINNTDPKFSSYKYKNIEVGLHYVAKPELQISYEVYDPDQQEWIENPDNQGVKMSPLPLLDQGTIRLTDLSAWNKTFSAYLVNPTPTSTKVEDNAVSYEFANLTVANQKISNWLFEQIMYKQLRNYIGAEIEFPTKDSFLNETAIETSFENTTVMEYSNVNGQPNYNYLPPELTDYVYLKYSFNSSSLSAAFYYLIGFIPNNQNQLSMVHYDSVKAIKAIYDSLSGAEKEFLAKNYSKEVAKLNSSNTFVDTLKANEKIAAQPNGMEKYTKIIVSLVAPGGRVITDYKGTVNITYNGISRDVPFTTNTANYTKGTGHAGAAVLYTDSVIEGKSDVTVNLSPSSLDPRYTAIFGELFGKEITETIFVNPKFSENKCTRDIEVAYVVDQSGSMKKNDPNNYASLKTKQLIHQLDAVHNIAVRFNSNAYLEAEGTTEEVLAKTNLFDANNIKGGTNIAKGLNLALDHFIASDSTSKSIILVSDGKTTNKQIDQVIQRASGKVKIYAVAVGEQKNTDLTVLKELADKTGGQFYHISEIEKMHGAYQAIIDAILCQTVVPDNSCLAGDSIYTDANVEISRSNVIMTAILDCGKVEKVRVRFNSKEGEYHFDLVYRGQNVFRAVHNIDRFQNFYLYKEVEFIAYDEDGNILGTKNFKME</sequence>
<feature type="signal peptide" evidence="1">
    <location>
        <begin position="1"/>
        <end position="28"/>
    </location>
</feature>
<gene>
    <name evidence="4" type="ORF">D1B33_15115</name>
</gene>
<evidence type="ECO:0000259" key="3">
    <source>
        <dbReference type="PROSITE" id="PS51272"/>
    </source>
</evidence>
<dbReference type="CDD" id="cd00198">
    <property type="entry name" value="vWFA"/>
    <property type="match status" value="1"/>
</dbReference>
<comment type="caution">
    <text evidence="4">The sequence shown here is derived from an EMBL/GenBank/DDBJ whole genome shotgun (WGS) entry which is preliminary data.</text>
</comment>
<dbReference type="PROSITE" id="PS50234">
    <property type="entry name" value="VWFA"/>
    <property type="match status" value="1"/>
</dbReference>
<name>A0A396SAC3_9BACL</name>
<dbReference type="SUPFAM" id="SSF53300">
    <property type="entry name" value="vWA-like"/>
    <property type="match status" value="1"/>
</dbReference>
<keyword evidence="1" id="KW-0732">Signal</keyword>
<dbReference type="Pfam" id="PF00092">
    <property type="entry name" value="VWA"/>
    <property type="match status" value="1"/>
</dbReference>
<accession>A0A396SAC3</accession>
<keyword evidence="5" id="KW-1185">Reference proteome</keyword>
<dbReference type="EMBL" id="QWEI01000010">
    <property type="protein sequence ID" value="RHW33377.1"/>
    <property type="molecule type" value="Genomic_DNA"/>
</dbReference>
<dbReference type="AlphaFoldDB" id="A0A396SAC3"/>
<organism evidence="4 5">
    <name type="scientific">Ureibacillus yapensis</name>
    <dbReference type="NCBI Taxonomy" id="2304605"/>
    <lineage>
        <taxon>Bacteria</taxon>
        <taxon>Bacillati</taxon>
        <taxon>Bacillota</taxon>
        <taxon>Bacilli</taxon>
        <taxon>Bacillales</taxon>
        <taxon>Caryophanaceae</taxon>
        <taxon>Ureibacillus</taxon>
    </lineage>
</organism>
<dbReference type="Gene3D" id="3.40.50.410">
    <property type="entry name" value="von Willebrand factor, type A domain"/>
    <property type="match status" value="1"/>
</dbReference>
<evidence type="ECO:0000313" key="4">
    <source>
        <dbReference type="EMBL" id="RHW33377.1"/>
    </source>
</evidence>